<dbReference type="Proteomes" id="UP000192907">
    <property type="component" value="Unassembled WGS sequence"/>
</dbReference>
<organism evidence="2 3">
    <name type="scientific">Pseudobacteriovorax antillogorgiicola</name>
    <dbReference type="NCBI Taxonomy" id="1513793"/>
    <lineage>
        <taxon>Bacteria</taxon>
        <taxon>Pseudomonadati</taxon>
        <taxon>Bdellovibrionota</taxon>
        <taxon>Oligoflexia</taxon>
        <taxon>Oligoflexales</taxon>
        <taxon>Pseudobacteriovoracaceae</taxon>
        <taxon>Pseudobacteriovorax</taxon>
    </lineage>
</organism>
<dbReference type="STRING" id="1513793.SAMN06296036_11190"/>
<protein>
    <recommendedName>
        <fullName evidence="4">DUF2452 domain-containing protein</fullName>
    </recommendedName>
</protein>
<dbReference type="AlphaFoldDB" id="A0A1Y6C1S1"/>
<dbReference type="RefSeq" id="WP_132320113.1">
    <property type="nucleotide sequence ID" value="NZ_FWZT01000011.1"/>
</dbReference>
<name>A0A1Y6C1S1_9BACT</name>
<evidence type="ECO:0008006" key="4">
    <source>
        <dbReference type="Google" id="ProtNLM"/>
    </source>
</evidence>
<dbReference type="OrthoDB" id="662061at2"/>
<keyword evidence="3" id="KW-1185">Reference proteome</keyword>
<proteinExistence type="predicted"/>
<evidence type="ECO:0000256" key="1">
    <source>
        <dbReference type="SAM" id="MobiDB-lite"/>
    </source>
</evidence>
<accession>A0A1Y6C1S1</accession>
<sequence length="202" mass="23134">MASKKDESQWSPERKRLKIQSTDTPQTLPYGHNRGSAPIIPTSYDSMKKKALKAMFEHAEIQLTPLHQQMSYLRIKKEKLLLLPGHCSKDDEIAAQTSLNLIDEQVDFIQNQVQSIQEKYLISMEILKAKFSFVPVHGQTYYLYQKGNERVLMLVGPNQWQLDSHTLYIATVKLMADASWHVLAISDEIELDFEALKKGGKS</sequence>
<evidence type="ECO:0000313" key="3">
    <source>
        <dbReference type="Proteomes" id="UP000192907"/>
    </source>
</evidence>
<dbReference type="InterPro" id="IPR019534">
    <property type="entry name" value="DUF2452"/>
</dbReference>
<dbReference type="Pfam" id="PF10504">
    <property type="entry name" value="DUF2452"/>
    <property type="match status" value="1"/>
</dbReference>
<feature type="region of interest" description="Disordered" evidence="1">
    <location>
        <begin position="1"/>
        <end position="39"/>
    </location>
</feature>
<dbReference type="EMBL" id="FWZT01000011">
    <property type="protein sequence ID" value="SMF37332.1"/>
    <property type="molecule type" value="Genomic_DNA"/>
</dbReference>
<evidence type="ECO:0000313" key="2">
    <source>
        <dbReference type="EMBL" id="SMF37332.1"/>
    </source>
</evidence>
<gene>
    <name evidence="2" type="ORF">SAMN06296036_11190</name>
</gene>
<feature type="compositionally biased region" description="Basic and acidic residues" evidence="1">
    <location>
        <begin position="1"/>
        <end position="14"/>
    </location>
</feature>
<reference evidence="3" key="1">
    <citation type="submission" date="2017-04" db="EMBL/GenBank/DDBJ databases">
        <authorList>
            <person name="Varghese N."/>
            <person name="Submissions S."/>
        </authorList>
    </citation>
    <scope>NUCLEOTIDE SEQUENCE [LARGE SCALE GENOMIC DNA]</scope>
    <source>
        <strain evidence="3">RKEM611</strain>
    </source>
</reference>